<feature type="compositionally biased region" description="Basic and acidic residues" evidence="1">
    <location>
        <begin position="1"/>
        <end position="10"/>
    </location>
</feature>
<accession>A0A8D8DUA8</accession>
<dbReference type="EMBL" id="HBUE01278589">
    <property type="protein sequence ID" value="CAG6567803.1"/>
    <property type="molecule type" value="Transcribed_RNA"/>
</dbReference>
<feature type="region of interest" description="Disordered" evidence="1">
    <location>
        <begin position="58"/>
        <end position="120"/>
    </location>
</feature>
<sequence length="120" mass="13897">MEKPRARLPDESVQLHQHRPTVRYYRGGFKRGNDRQHPERARHVLRHIPLQERIAASVAQRAQHDGRNARESGAGIHPKLRRLLRGHVRAGRRRPALGQHHGEENRPAVPHRLWPHPGAL</sequence>
<dbReference type="EMBL" id="HBUE01173126">
    <property type="protein sequence ID" value="CAG6516304.1"/>
    <property type="molecule type" value="Transcribed_RNA"/>
</dbReference>
<proteinExistence type="predicted"/>
<organism evidence="2">
    <name type="scientific">Culex pipiens</name>
    <name type="common">House mosquito</name>
    <dbReference type="NCBI Taxonomy" id="7175"/>
    <lineage>
        <taxon>Eukaryota</taxon>
        <taxon>Metazoa</taxon>
        <taxon>Ecdysozoa</taxon>
        <taxon>Arthropoda</taxon>
        <taxon>Hexapoda</taxon>
        <taxon>Insecta</taxon>
        <taxon>Pterygota</taxon>
        <taxon>Neoptera</taxon>
        <taxon>Endopterygota</taxon>
        <taxon>Diptera</taxon>
        <taxon>Nematocera</taxon>
        <taxon>Culicoidea</taxon>
        <taxon>Culicidae</taxon>
        <taxon>Culicinae</taxon>
        <taxon>Culicini</taxon>
        <taxon>Culex</taxon>
        <taxon>Culex</taxon>
    </lineage>
</organism>
<feature type="region of interest" description="Disordered" evidence="1">
    <location>
        <begin position="1"/>
        <end position="20"/>
    </location>
</feature>
<protein>
    <submittedName>
        <fullName evidence="2">(northern house mosquito) hypothetical protein</fullName>
    </submittedName>
</protein>
<dbReference type="EMBL" id="HBUE01278595">
    <property type="protein sequence ID" value="CAG6567811.1"/>
    <property type="molecule type" value="Transcribed_RNA"/>
</dbReference>
<reference evidence="2" key="1">
    <citation type="submission" date="2021-05" db="EMBL/GenBank/DDBJ databases">
        <authorList>
            <person name="Alioto T."/>
            <person name="Alioto T."/>
            <person name="Gomez Garrido J."/>
        </authorList>
    </citation>
    <scope>NUCLEOTIDE SEQUENCE</scope>
</reference>
<dbReference type="EMBL" id="HBUE01173132">
    <property type="protein sequence ID" value="CAG6516312.1"/>
    <property type="molecule type" value="Transcribed_RNA"/>
</dbReference>
<evidence type="ECO:0000313" key="2">
    <source>
        <dbReference type="EMBL" id="CAG6516307.1"/>
    </source>
</evidence>
<dbReference type="EMBL" id="HBUE01173128">
    <property type="protein sequence ID" value="CAG6516307.1"/>
    <property type="molecule type" value="Transcribed_RNA"/>
</dbReference>
<dbReference type="EMBL" id="HBUE01278591">
    <property type="protein sequence ID" value="CAG6567806.1"/>
    <property type="molecule type" value="Transcribed_RNA"/>
</dbReference>
<dbReference type="AlphaFoldDB" id="A0A8D8DUA8"/>
<evidence type="ECO:0000256" key="1">
    <source>
        <dbReference type="SAM" id="MobiDB-lite"/>
    </source>
</evidence>
<name>A0A8D8DUA8_CULPI</name>
<feature type="compositionally biased region" description="Basic residues" evidence="1">
    <location>
        <begin position="78"/>
        <end position="95"/>
    </location>
</feature>